<organism evidence="3 4">
    <name type="scientific">Maribacter ulvicola</name>
    <dbReference type="NCBI Taxonomy" id="228959"/>
    <lineage>
        <taxon>Bacteria</taxon>
        <taxon>Pseudomonadati</taxon>
        <taxon>Bacteroidota</taxon>
        <taxon>Flavobacteriia</taxon>
        <taxon>Flavobacteriales</taxon>
        <taxon>Flavobacteriaceae</taxon>
        <taxon>Maribacter</taxon>
    </lineage>
</organism>
<keyword evidence="4" id="KW-1185">Reference proteome</keyword>
<accession>A0A1N6PSI7</accession>
<dbReference type="EMBL" id="FTMA01000001">
    <property type="protein sequence ID" value="SIQ07284.1"/>
    <property type="molecule type" value="Genomic_DNA"/>
</dbReference>
<dbReference type="OrthoDB" id="199694at2"/>
<feature type="signal peptide" evidence="1">
    <location>
        <begin position="1"/>
        <end position="22"/>
    </location>
</feature>
<evidence type="ECO:0000259" key="2">
    <source>
        <dbReference type="Pfam" id="PF12702"/>
    </source>
</evidence>
<feature type="domain" description="Lipocalin-like" evidence="2">
    <location>
        <begin position="40"/>
        <end position="127"/>
    </location>
</feature>
<dbReference type="InterPro" id="IPR024311">
    <property type="entry name" value="Lipocalin-like"/>
</dbReference>
<dbReference type="Proteomes" id="UP000186953">
    <property type="component" value="Unassembled WGS sequence"/>
</dbReference>
<dbReference type="AlphaFoldDB" id="A0A1N6PSI7"/>
<dbReference type="PROSITE" id="PS51257">
    <property type="entry name" value="PROKAR_LIPOPROTEIN"/>
    <property type="match status" value="1"/>
</dbReference>
<gene>
    <name evidence="3" type="ORF">SAMN05421797_101578</name>
</gene>
<sequence>MTKKISKFLLIALIALSACKEAKNSIQKEKVEKPVTLINEKLLIGSWLDQSESKLHFSLFKDGTASSDNMATLLYKKWKLDGTKLILTAKSIGNGNSSTDDETYQIKTLTEEKMVLQNGNYLLEFVKKKQNQDRTNSINTDYAVLTVTKVEPGKDGYTATLKNDFGDLYTTVISIPNLEKEYKELKVGEKVKIIGDYGNGTPIPIKAKKILIIKE</sequence>
<proteinExistence type="predicted"/>
<dbReference type="Pfam" id="PF12702">
    <property type="entry name" value="Lipocalin_3"/>
    <property type="match status" value="1"/>
</dbReference>
<feature type="chain" id="PRO_5012568585" evidence="1">
    <location>
        <begin position="23"/>
        <end position="215"/>
    </location>
</feature>
<dbReference type="Gene3D" id="2.40.128.280">
    <property type="match status" value="1"/>
</dbReference>
<name>A0A1N6PSI7_9FLAO</name>
<evidence type="ECO:0000313" key="4">
    <source>
        <dbReference type="Proteomes" id="UP000186953"/>
    </source>
</evidence>
<protein>
    <submittedName>
        <fullName evidence="3">Lipocalin-like</fullName>
    </submittedName>
</protein>
<reference evidence="4" key="1">
    <citation type="submission" date="2017-01" db="EMBL/GenBank/DDBJ databases">
        <authorList>
            <person name="Varghese N."/>
            <person name="Submissions S."/>
        </authorList>
    </citation>
    <scope>NUCLEOTIDE SEQUENCE [LARGE SCALE GENOMIC DNA]</scope>
    <source>
        <strain evidence="4">DSM 15366</strain>
    </source>
</reference>
<evidence type="ECO:0000256" key="1">
    <source>
        <dbReference type="SAM" id="SignalP"/>
    </source>
</evidence>
<evidence type="ECO:0000313" key="3">
    <source>
        <dbReference type="EMBL" id="SIQ07284.1"/>
    </source>
</evidence>
<keyword evidence="1" id="KW-0732">Signal</keyword>
<dbReference type="RefSeq" id="WP_076546803.1">
    <property type="nucleotide sequence ID" value="NZ_FTMA01000001.1"/>
</dbReference>